<reference evidence="13 14" key="1">
    <citation type="submission" date="2023-08" db="EMBL/GenBank/DDBJ databases">
        <title>Oxalobacteraceae gen .nov., isolated from river sludge outside the plant.</title>
        <authorList>
            <person name="Zhao S.Y."/>
        </authorList>
    </citation>
    <scope>NUCLEOTIDE SEQUENCE [LARGE SCALE GENOMIC DNA]</scope>
    <source>
        <strain evidence="13 14">R-40</strain>
    </source>
</reference>
<feature type="domain" description="DNA/RNA non-specific endonuclease/pyrophosphatase/phosphodiesterase" evidence="12">
    <location>
        <begin position="51"/>
        <end position="241"/>
    </location>
</feature>
<dbReference type="SUPFAM" id="SSF54060">
    <property type="entry name" value="His-Me finger endonucleases"/>
    <property type="match status" value="1"/>
</dbReference>
<comment type="cofactor">
    <cofactor evidence="1 8">
        <name>Mg(2+)</name>
        <dbReference type="ChEBI" id="CHEBI:18420"/>
    </cofactor>
</comment>
<keyword evidence="5 8" id="KW-0255">Endonuclease</keyword>
<dbReference type="EMBL" id="JAUYVH010000015">
    <property type="protein sequence ID" value="MDQ9171998.1"/>
    <property type="molecule type" value="Genomic_DNA"/>
</dbReference>
<comment type="similarity">
    <text evidence="2 8">Belongs to the DNA/RNA non-specific endonuclease family.</text>
</comment>
<evidence type="ECO:0000256" key="5">
    <source>
        <dbReference type="ARBA" id="ARBA00022759"/>
    </source>
</evidence>
<keyword evidence="6 8" id="KW-0378">Hydrolase</keyword>
<keyword evidence="4 8" id="KW-0479">Metal-binding</keyword>
<accession>A0ABU1BUM6</accession>
<dbReference type="RefSeq" id="WP_338437989.1">
    <property type="nucleotide sequence ID" value="NZ_JAUYVH010000015.1"/>
</dbReference>
<dbReference type="InterPro" id="IPR044929">
    <property type="entry name" value="DNA/RNA_non-sp_Endonuclease_sf"/>
</dbReference>
<dbReference type="PANTHER" id="PTHR13966">
    <property type="entry name" value="ENDONUCLEASE RELATED"/>
    <property type="match status" value="1"/>
</dbReference>
<dbReference type="Proteomes" id="UP001225596">
    <property type="component" value="Unassembled WGS sequence"/>
</dbReference>
<sequence length="269" mass="29399">MKSAPLLTLTLAALLAACKAPTPPTCNDHFAGGAAPVITSESLAKKTVQLCYEEFAVGHSGISRTPLWSAEHLTAEQIQAARGLKRKNAFHAEDKLPEADRAELADYVRSGYDRGHLAPNGDMDSETAQQESFSLANIIPQHPKNNQRIWAAIEEAVRDYTEVEGQVYIVTGPIFEGESLKRLNGRVLIPTSVYKAIYHPGRKVAGAYVTRNAPGDTYETLSIAELETRIKINVFPSLAPEVKAAAMELPKPVIRSRNRNKSPSTEPKE</sequence>
<dbReference type="EC" id="3.1.30.-" evidence="8"/>
<dbReference type="InterPro" id="IPR001604">
    <property type="entry name" value="Endo_G_ENPP1-like_dom"/>
</dbReference>
<comment type="caution">
    <text evidence="13">The sequence shown here is derived from an EMBL/GenBank/DDBJ whole genome shotgun (WGS) entry which is preliminary data.</text>
</comment>
<evidence type="ECO:0000256" key="6">
    <source>
        <dbReference type="ARBA" id="ARBA00022801"/>
    </source>
</evidence>
<evidence type="ECO:0000259" key="11">
    <source>
        <dbReference type="SMART" id="SM00477"/>
    </source>
</evidence>
<dbReference type="PROSITE" id="PS51257">
    <property type="entry name" value="PROKAR_LIPOPROTEIN"/>
    <property type="match status" value="1"/>
</dbReference>
<feature type="region of interest" description="Disordered" evidence="9">
    <location>
        <begin position="250"/>
        <end position="269"/>
    </location>
</feature>
<keyword evidence="7" id="KW-0460">Magnesium</keyword>
<dbReference type="InterPro" id="IPR040255">
    <property type="entry name" value="Non-specific_endonuclease"/>
</dbReference>
<evidence type="ECO:0000256" key="4">
    <source>
        <dbReference type="ARBA" id="ARBA00022723"/>
    </source>
</evidence>
<keyword evidence="10" id="KW-0732">Signal</keyword>
<dbReference type="PANTHER" id="PTHR13966:SF5">
    <property type="entry name" value="ENDONUCLEASE G, MITOCHONDRIAL"/>
    <property type="match status" value="1"/>
</dbReference>
<evidence type="ECO:0000313" key="13">
    <source>
        <dbReference type="EMBL" id="MDQ9171998.1"/>
    </source>
</evidence>
<keyword evidence="14" id="KW-1185">Reference proteome</keyword>
<dbReference type="InterPro" id="IPR018524">
    <property type="entry name" value="DNA/RNA_endonuclease_AS"/>
</dbReference>
<feature type="signal peptide" evidence="10">
    <location>
        <begin position="1"/>
        <end position="19"/>
    </location>
</feature>
<organism evidence="13 14">
    <name type="scientific">Keguizhuia sedimenti</name>
    <dbReference type="NCBI Taxonomy" id="3064264"/>
    <lineage>
        <taxon>Bacteria</taxon>
        <taxon>Pseudomonadati</taxon>
        <taxon>Pseudomonadota</taxon>
        <taxon>Betaproteobacteria</taxon>
        <taxon>Burkholderiales</taxon>
        <taxon>Oxalobacteraceae</taxon>
        <taxon>Keguizhuia</taxon>
    </lineage>
</organism>
<evidence type="ECO:0000313" key="14">
    <source>
        <dbReference type="Proteomes" id="UP001225596"/>
    </source>
</evidence>
<feature type="chain" id="PRO_5045134707" description="Endonuclease" evidence="10">
    <location>
        <begin position="20"/>
        <end position="269"/>
    </location>
</feature>
<evidence type="ECO:0000256" key="8">
    <source>
        <dbReference type="RuleBase" id="RU366055"/>
    </source>
</evidence>
<evidence type="ECO:0000256" key="9">
    <source>
        <dbReference type="SAM" id="MobiDB-lite"/>
    </source>
</evidence>
<evidence type="ECO:0000259" key="12">
    <source>
        <dbReference type="SMART" id="SM00892"/>
    </source>
</evidence>
<name>A0ABU1BUM6_9BURK</name>
<dbReference type="Pfam" id="PF01223">
    <property type="entry name" value="Endonuclease_NS"/>
    <property type="match status" value="1"/>
</dbReference>
<dbReference type="Gene3D" id="3.40.570.10">
    <property type="entry name" value="Extracellular Endonuclease, subunit A"/>
    <property type="match status" value="1"/>
</dbReference>
<evidence type="ECO:0000256" key="2">
    <source>
        <dbReference type="ARBA" id="ARBA00010052"/>
    </source>
</evidence>
<dbReference type="SMART" id="SM00892">
    <property type="entry name" value="Endonuclease_NS"/>
    <property type="match status" value="1"/>
</dbReference>
<feature type="domain" description="ENPP1-3/EXOG-like endonuclease/phosphodiesterase" evidence="11">
    <location>
        <begin position="52"/>
        <end position="241"/>
    </location>
</feature>
<dbReference type="GO" id="GO:0004519">
    <property type="term" value="F:endonuclease activity"/>
    <property type="evidence" value="ECO:0007669"/>
    <property type="project" value="UniProtKB-KW"/>
</dbReference>
<evidence type="ECO:0000256" key="10">
    <source>
        <dbReference type="SAM" id="SignalP"/>
    </source>
</evidence>
<protein>
    <recommendedName>
        <fullName evidence="8">Endonuclease</fullName>
        <ecNumber evidence="8">3.1.30.-</ecNumber>
    </recommendedName>
</protein>
<evidence type="ECO:0000256" key="3">
    <source>
        <dbReference type="ARBA" id="ARBA00022722"/>
    </source>
</evidence>
<gene>
    <name evidence="13" type="ORF">Q8A64_16405</name>
</gene>
<dbReference type="SMART" id="SM00477">
    <property type="entry name" value="NUC"/>
    <property type="match status" value="1"/>
</dbReference>
<dbReference type="InterPro" id="IPR020821">
    <property type="entry name" value="ENPP1-3/EXOG-like_nuc-like"/>
</dbReference>
<keyword evidence="3 8" id="KW-0540">Nuclease</keyword>
<evidence type="ECO:0000256" key="1">
    <source>
        <dbReference type="ARBA" id="ARBA00001946"/>
    </source>
</evidence>
<proteinExistence type="inferred from homology"/>
<evidence type="ECO:0000256" key="7">
    <source>
        <dbReference type="ARBA" id="ARBA00022842"/>
    </source>
</evidence>
<dbReference type="InterPro" id="IPR044925">
    <property type="entry name" value="His-Me_finger_sf"/>
</dbReference>
<dbReference type="PROSITE" id="PS01070">
    <property type="entry name" value="NUCLEASE_NON_SPEC"/>
    <property type="match status" value="1"/>
</dbReference>